<evidence type="ECO:0000313" key="2">
    <source>
        <dbReference type="EMBL" id="CAJ1952007.1"/>
    </source>
</evidence>
<protein>
    <submittedName>
        <fullName evidence="2">Uncharacterized protein</fullName>
    </submittedName>
</protein>
<name>A0AA86SCN3_9FABA</name>
<organism evidence="2 3">
    <name type="scientific">Sphenostylis stenocarpa</name>
    <dbReference type="NCBI Taxonomy" id="92480"/>
    <lineage>
        <taxon>Eukaryota</taxon>
        <taxon>Viridiplantae</taxon>
        <taxon>Streptophyta</taxon>
        <taxon>Embryophyta</taxon>
        <taxon>Tracheophyta</taxon>
        <taxon>Spermatophyta</taxon>
        <taxon>Magnoliopsida</taxon>
        <taxon>eudicotyledons</taxon>
        <taxon>Gunneridae</taxon>
        <taxon>Pentapetalae</taxon>
        <taxon>rosids</taxon>
        <taxon>fabids</taxon>
        <taxon>Fabales</taxon>
        <taxon>Fabaceae</taxon>
        <taxon>Papilionoideae</taxon>
        <taxon>50 kb inversion clade</taxon>
        <taxon>NPAAA clade</taxon>
        <taxon>indigoferoid/millettioid clade</taxon>
        <taxon>Phaseoleae</taxon>
        <taxon>Sphenostylis</taxon>
    </lineage>
</organism>
<dbReference type="AlphaFoldDB" id="A0AA86SCN3"/>
<accession>A0AA86SCN3</accession>
<dbReference type="Gramene" id="rna-AYBTSS11_LOCUS15069">
    <property type="protein sequence ID" value="CAJ1952007.1"/>
    <property type="gene ID" value="gene-AYBTSS11_LOCUS15069"/>
</dbReference>
<keyword evidence="3" id="KW-1185">Reference proteome</keyword>
<sequence length="147" mass="16887">MNAIFLRNLSFHARRLRLSPTPSLFSFTSPTSFSSRSNAPDKPHSLVEDISNEELKRRVAKLQEGDAEAIPSVFEAILQRYLTGKPIEADEALMKEILGKRTLSEDEEDEFDSDWEETDDTENEDEEDFDLGFKGRNKLMKERISDD</sequence>
<reference evidence="2" key="1">
    <citation type="submission" date="2023-10" db="EMBL/GenBank/DDBJ databases">
        <authorList>
            <person name="Domelevo Entfellner J.-B."/>
        </authorList>
    </citation>
    <scope>NUCLEOTIDE SEQUENCE</scope>
</reference>
<dbReference type="Proteomes" id="UP001189624">
    <property type="component" value="Chromosome 4"/>
</dbReference>
<proteinExistence type="predicted"/>
<evidence type="ECO:0000256" key="1">
    <source>
        <dbReference type="SAM" id="MobiDB-lite"/>
    </source>
</evidence>
<dbReference type="EMBL" id="OY731401">
    <property type="protein sequence ID" value="CAJ1952007.1"/>
    <property type="molecule type" value="Genomic_DNA"/>
</dbReference>
<evidence type="ECO:0000313" key="3">
    <source>
        <dbReference type="Proteomes" id="UP001189624"/>
    </source>
</evidence>
<gene>
    <name evidence="2" type="ORF">AYBTSS11_LOCUS15069</name>
</gene>
<feature type="region of interest" description="Disordered" evidence="1">
    <location>
        <begin position="100"/>
        <end position="134"/>
    </location>
</feature>
<feature type="compositionally biased region" description="Acidic residues" evidence="1">
    <location>
        <begin position="105"/>
        <end position="130"/>
    </location>
</feature>